<reference evidence="2 3" key="2">
    <citation type="journal article" date="2010" name="Nature">
        <title>Comparative genomics reveals mobile pathogenicity chromosomes in Fusarium.</title>
        <authorList>
            <person name="Ma L.J."/>
            <person name="van der Does H.C."/>
            <person name="Borkovich K.A."/>
            <person name="Coleman J.J."/>
            <person name="Daboussi M.J."/>
            <person name="Di Pietro A."/>
            <person name="Dufresne M."/>
            <person name="Freitag M."/>
            <person name="Grabherr M."/>
            <person name="Henrissat B."/>
            <person name="Houterman P.M."/>
            <person name="Kang S."/>
            <person name="Shim W.B."/>
            <person name="Woloshuk C."/>
            <person name="Xie X."/>
            <person name="Xu J.R."/>
            <person name="Antoniw J."/>
            <person name="Baker S.E."/>
            <person name="Bluhm B.H."/>
            <person name="Breakspear A."/>
            <person name="Brown D.W."/>
            <person name="Butchko R.A."/>
            <person name="Chapman S."/>
            <person name="Coulson R."/>
            <person name="Coutinho P.M."/>
            <person name="Danchin E.G."/>
            <person name="Diener A."/>
            <person name="Gale L.R."/>
            <person name="Gardiner D.M."/>
            <person name="Goff S."/>
            <person name="Hammond-Kosack K.E."/>
            <person name="Hilburn K."/>
            <person name="Hua-Van A."/>
            <person name="Jonkers W."/>
            <person name="Kazan K."/>
            <person name="Kodira C.D."/>
            <person name="Koehrsen M."/>
            <person name="Kumar L."/>
            <person name="Lee Y.H."/>
            <person name="Li L."/>
            <person name="Manners J.M."/>
            <person name="Miranda-Saavedra D."/>
            <person name="Mukherjee M."/>
            <person name="Park G."/>
            <person name="Park J."/>
            <person name="Park S.Y."/>
            <person name="Proctor R.H."/>
            <person name="Regev A."/>
            <person name="Ruiz-Roldan M.C."/>
            <person name="Sain D."/>
            <person name="Sakthikumar S."/>
            <person name="Sykes S."/>
            <person name="Schwartz D.C."/>
            <person name="Turgeon B.G."/>
            <person name="Wapinski I."/>
            <person name="Yoder O."/>
            <person name="Young S."/>
            <person name="Zeng Q."/>
            <person name="Zhou S."/>
            <person name="Galagan J."/>
            <person name="Cuomo C.A."/>
            <person name="Kistler H.C."/>
            <person name="Rep M."/>
        </authorList>
    </citation>
    <scope>NUCLEOTIDE SEQUENCE [LARGE SCALE GENOMIC DNA]</scope>
    <source>
        <strain evidence="3">M3125 / FGSC 7600</strain>
    </source>
</reference>
<dbReference type="EMBL" id="DS022267">
    <property type="protein sequence ID" value="EWG55966.1"/>
    <property type="molecule type" value="Genomic_DNA"/>
</dbReference>
<name>W7MX84_GIBM7</name>
<sequence length="115" mass="12907">MDSFAVDLLNGLAASEEQGRNSARKSIQALEDDLRQVAQDINNLGHARTILINNFSQVKSQAEFDVFRAEYEAVRVSLQERRETRHLMMIKLDAQGRIYEAAYGAYLSIDQTGSG</sequence>
<evidence type="ECO:0000313" key="2">
    <source>
        <dbReference type="EMBL" id="EWG55966.1"/>
    </source>
</evidence>
<dbReference type="GeneID" id="30071354"/>
<evidence type="ECO:0000313" key="3">
    <source>
        <dbReference type="Proteomes" id="UP000009096"/>
    </source>
</evidence>
<dbReference type="HOGENOM" id="CLU_2109259_0_0_1"/>
<organism evidence="2 3">
    <name type="scientific">Gibberella moniliformis (strain M3125 / FGSC 7600)</name>
    <name type="common">Maize ear and stalk rot fungus</name>
    <name type="synonym">Fusarium verticillioides</name>
    <dbReference type="NCBI Taxonomy" id="334819"/>
    <lineage>
        <taxon>Eukaryota</taxon>
        <taxon>Fungi</taxon>
        <taxon>Dikarya</taxon>
        <taxon>Ascomycota</taxon>
        <taxon>Pezizomycotina</taxon>
        <taxon>Sordariomycetes</taxon>
        <taxon>Hypocreomycetidae</taxon>
        <taxon>Hypocreales</taxon>
        <taxon>Nectriaceae</taxon>
        <taxon>Fusarium</taxon>
        <taxon>Fusarium fujikuroi species complex</taxon>
    </lineage>
</organism>
<reference evidence="3" key="1">
    <citation type="journal article" date="2007" name="Science">
        <title>The Fusarium graminearum genome reveals a link between localized polymorphism and pathogen specialization.</title>
        <authorList>
            <person name="Cuomo C.A."/>
            <person name="Gueldener U."/>
            <person name="Xu J.-R."/>
            <person name="Trail F."/>
            <person name="Turgeon B.G."/>
            <person name="Di Pietro A."/>
            <person name="Walton J.D."/>
            <person name="Ma L.-J."/>
            <person name="Baker S.E."/>
            <person name="Rep M."/>
            <person name="Adam G."/>
            <person name="Antoniw J."/>
            <person name="Baldwin T."/>
            <person name="Calvo S.E."/>
            <person name="Chang Y.-L."/>
            <person name="DeCaprio D."/>
            <person name="Gale L.R."/>
            <person name="Gnerre S."/>
            <person name="Goswami R.S."/>
            <person name="Hammond-Kosack K."/>
            <person name="Harris L.J."/>
            <person name="Hilburn K."/>
            <person name="Kennell J.C."/>
            <person name="Kroken S."/>
            <person name="Magnuson J.K."/>
            <person name="Mannhaupt G."/>
            <person name="Mauceli E.W."/>
            <person name="Mewes H.-W."/>
            <person name="Mitterbauer R."/>
            <person name="Muehlbauer G."/>
            <person name="Muensterkoetter M."/>
            <person name="Nelson D."/>
            <person name="O'Donnell K."/>
            <person name="Ouellet T."/>
            <person name="Qi W."/>
            <person name="Quesneville H."/>
            <person name="Roncero M.I.G."/>
            <person name="Seong K.-Y."/>
            <person name="Tetko I.V."/>
            <person name="Urban M."/>
            <person name="Waalwijk C."/>
            <person name="Ward T.J."/>
            <person name="Yao J."/>
            <person name="Birren B.W."/>
            <person name="Kistler H.C."/>
        </authorList>
    </citation>
    <scope>NUCLEOTIDE SEQUENCE [LARGE SCALE GENOMIC DNA]</scope>
    <source>
        <strain evidence="3">M3125 / FGSC 7600</strain>
    </source>
</reference>
<protein>
    <submittedName>
        <fullName evidence="2">Uncharacterized protein</fullName>
    </submittedName>
</protein>
<feature type="coiled-coil region" evidence="1">
    <location>
        <begin position="20"/>
        <end position="47"/>
    </location>
</feature>
<dbReference type="Proteomes" id="UP000009096">
    <property type="component" value="Unassembled WGS sequence"/>
</dbReference>
<dbReference type="RefSeq" id="XP_018762157.1">
    <property type="nucleotide sequence ID" value="XM_018903406.1"/>
</dbReference>
<accession>W7MX84</accession>
<gene>
    <name evidence="2" type="ORF">FVEG_14070</name>
</gene>
<proteinExistence type="predicted"/>
<keyword evidence="3" id="KW-1185">Reference proteome</keyword>
<dbReference type="AlphaFoldDB" id="W7MX84"/>
<dbReference type="VEuPathDB" id="FungiDB:FVEG_14070"/>
<keyword evidence="1" id="KW-0175">Coiled coil</keyword>
<evidence type="ECO:0000256" key="1">
    <source>
        <dbReference type="SAM" id="Coils"/>
    </source>
</evidence>
<dbReference type="KEGG" id="fvr:FVEG_14070"/>